<dbReference type="EMBL" id="JAAFOW010003551">
    <property type="protein sequence ID" value="KAF5251424.1"/>
    <property type="molecule type" value="Genomic_DNA"/>
</dbReference>
<feature type="transmembrane region" description="Helical" evidence="5">
    <location>
        <begin position="73"/>
        <end position="97"/>
    </location>
</feature>
<evidence type="ECO:0000256" key="1">
    <source>
        <dbReference type="ARBA" id="ARBA00004141"/>
    </source>
</evidence>
<dbReference type="Pfam" id="PF04479">
    <property type="entry name" value="RTA1"/>
    <property type="match status" value="1"/>
</dbReference>
<evidence type="ECO:0000313" key="6">
    <source>
        <dbReference type="EMBL" id="KAF5251424.1"/>
    </source>
</evidence>
<feature type="transmembrane region" description="Helical" evidence="5">
    <location>
        <begin position="43"/>
        <end position="61"/>
    </location>
</feature>
<keyword evidence="4 5" id="KW-0472">Membrane</keyword>
<accession>A0A8H4ZRN2</accession>
<evidence type="ECO:0000256" key="5">
    <source>
        <dbReference type="SAM" id="Phobius"/>
    </source>
</evidence>
<comment type="subcellular location">
    <subcellularLocation>
        <location evidence="1">Membrane</location>
        <topology evidence="1">Multi-pass membrane protein</topology>
    </subcellularLocation>
</comment>
<protein>
    <recommendedName>
        <fullName evidence="8">RTA1 like protein</fullName>
    </recommendedName>
</protein>
<feature type="transmembrane region" description="Helical" evidence="5">
    <location>
        <begin position="118"/>
        <end position="145"/>
    </location>
</feature>
<dbReference type="GO" id="GO:0016020">
    <property type="term" value="C:membrane"/>
    <property type="evidence" value="ECO:0007669"/>
    <property type="project" value="UniProtKB-SubCell"/>
</dbReference>
<feature type="transmembrane region" description="Helical" evidence="5">
    <location>
        <begin position="16"/>
        <end position="36"/>
    </location>
</feature>
<dbReference type="Proteomes" id="UP000558688">
    <property type="component" value="Unassembled WGS sequence"/>
</dbReference>
<keyword evidence="2 5" id="KW-0812">Transmembrane</keyword>
<gene>
    <name evidence="6" type="ORF">FOXYS1_14784</name>
</gene>
<dbReference type="PANTHER" id="PTHR31465">
    <property type="entry name" value="PROTEIN RTA1-RELATED"/>
    <property type="match status" value="1"/>
</dbReference>
<proteinExistence type="predicted"/>
<name>A0A8H4ZRN2_FUSOX</name>
<evidence type="ECO:0000256" key="3">
    <source>
        <dbReference type="ARBA" id="ARBA00022989"/>
    </source>
</evidence>
<evidence type="ECO:0000256" key="2">
    <source>
        <dbReference type="ARBA" id="ARBA00022692"/>
    </source>
</evidence>
<dbReference type="AlphaFoldDB" id="A0A8H4ZRN2"/>
<evidence type="ECO:0000313" key="7">
    <source>
        <dbReference type="Proteomes" id="UP000558688"/>
    </source>
</evidence>
<comment type="caution">
    <text evidence="6">The sequence shown here is derived from an EMBL/GenBank/DDBJ whole genome shotgun (WGS) entry which is preliminary data.</text>
</comment>
<reference evidence="6" key="1">
    <citation type="submission" date="2020-02" db="EMBL/GenBank/DDBJ databases">
        <title>Identification and distribution of gene clusters putatively required for synthesis of sphingolipid metabolism inhibitors in phylogenetically diverse species of the filamentous fungus Fusarium.</title>
        <authorList>
            <person name="Kim H.-S."/>
            <person name="Busman M."/>
            <person name="Brown D.W."/>
            <person name="Divon H."/>
            <person name="Uhlig S."/>
            <person name="Proctor R.H."/>
        </authorList>
    </citation>
    <scope>NUCLEOTIDE SEQUENCE [LARGE SCALE GENOMIC DNA]</scope>
    <source>
        <strain evidence="6">NRRL 39464</strain>
    </source>
</reference>
<feature type="transmembrane region" description="Helical" evidence="5">
    <location>
        <begin position="231"/>
        <end position="251"/>
    </location>
</feature>
<feature type="transmembrane region" description="Helical" evidence="5">
    <location>
        <begin position="195"/>
        <end position="216"/>
    </location>
</feature>
<sequence>MAGKNSHGMYPYEPSIIAALIAAGVFGLSAALHTFVVAKKKTWFYSCLIVGAWMMTAGYVFRILSSKSPNEMILYIMQSLFIILPPSLYAATIYMIYGRIALFVRCPQASLISPHKITKIFVVGDLFAFLLQASGGGMMAMASLADIGQKIVLVGLFIQIIFFGLFLIVSIIFLKRMAVPGAGNPISRGKRSWQALFIILLVASAVILARCIFRIMEFAQGHNGELASNELLIYLFDALPMAAVQILFHVVHAGDVFNDQVGFTKFDNDTELALNQV</sequence>
<feature type="transmembrane region" description="Helical" evidence="5">
    <location>
        <begin position="151"/>
        <end position="174"/>
    </location>
</feature>
<evidence type="ECO:0000256" key="4">
    <source>
        <dbReference type="ARBA" id="ARBA00023136"/>
    </source>
</evidence>
<dbReference type="PANTHER" id="PTHR31465:SF33">
    <property type="entry name" value="DOMAIN PROTEIN, PUTATIVE (AFU_ORTHOLOGUE AFUA_5G01310)-RELATED"/>
    <property type="match status" value="1"/>
</dbReference>
<keyword evidence="3 5" id="KW-1133">Transmembrane helix</keyword>
<evidence type="ECO:0008006" key="8">
    <source>
        <dbReference type="Google" id="ProtNLM"/>
    </source>
</evidence>
<dbReference type="InterPro" id="IPR007568">
    <property type="entry name" value="RTA1"/>
</dbReference>
<organism evidence="6 7">
    <name type="scientific">Fusarium oxysporum</name>
    <name type="common">Fusarium vascular wilt</name>
    <dbReference type="NCBI Taxonomy" id="5507"/>
    <lineage>
        <taxon>Eukaryota</taxon>
        <taxon>Fungi</taxon>
        <taxon>Dikarya</taxon>
        <taxon>Ascomycota</taxon>
        <taxon>Pezizomycotina</taxon>
        <taxon>Sordariomycetes</taxon>
        <taxon>Hypocreomycetidae</taxon>
        <taxon>Hypocreales</taxon>
        <taxon>Nectriaceae</taxon>
        <taxon>Fusarium</taxon>
        <taxon>Fusarium oxysporum species complex</taxon>
    </lineage>
</organism>